<dbReference type="InterPro" id="IPR010281">
    <property type="entry name" value="DUF885"/>
</dbReference>
<dbReference type="PANTHER" id="PTHR33361">
    <property type="entry name" value="GLR0591 PROTEIN"/>
    <property type="match status" value="1"/>
</dbReference>
<proteinExistence type="predicted"/>
<dbReference type="Proteomes" id="UP000824250">
    <property type="component" value="Unassembled WGS sequence"/>
</dbReference>
<protein>
    <submittedName>
        <fullName evidence="2">DUF885 domain-containing protein</fullName>
    </submittedName>
</protein>
<dbReference type="PANTHER" id="PTHR33361:SF2">
    <property type="entry name" value="DUF885 DOMAIN-CONTAINING PROTEIN"/>
    <property type="match status" value="1"/>
</dbReference>
<evidence type="ECO:0000313" key="3">
    <source>
        <dbReference type="Proteomes" id="UP000824250"/>
    </source>
</evidence>
<gene>
    <name evidence="2" type="ORF">IAB28_09995</name>
</gene>
<dbReference type="EMBL" id="DVGC01000058">
    <property type="protein sequence ID" value="HIR06276.1"/>
    <property type="molecule type" value="Genomic_DNA"/>
</dbReference>
<evidence type="ECO:0000256" key="1">
    <source>
        <dbReference type="SAM" id="Phobius"/>
    </source>
</evidence>
<name>A0A9D1A560_9FIRM</name>
<reference evidence="2" key="1">
    <citation type="submission" date="2020-10" db="EMBL/GenBank/DDBJ databases">
        <authorList>
            <person name="Gilroy R."/>
        </authorList>
    </citation>
    <scope>NUCLEOTIDE SEQUENCE</scope>
    <source>
        <strain evidence="2">CHK180-2868</strain>
    </source>
</reference>
<comment type="caution">
    <text evidence="2">The sequence shown here is derived from an EMBL/GenBank/DDBJ whole genome shotgun (WGS) entry which is preliminary data.</text>
</comment>
<sequence>MYTLQACPYRKNGQSRLRYVLYLAAFVCFLLLFLTGCRRERLIQPHDGETGAFCLASESSREHPEEAVQTQAQAAFQQFTEQIFREELSAASTLDLHYTLAYPERFGIEAGTPTLGSYSLTGLIEASAAAEDLKEQLEEFDPSLLSPKQQVLYDTLKESLNTTLMAKGLELYEQPLAPTIGTQAQLPILLSEYAFYSREDVDDYLALIEETDEYFRQLLVFENQKAEAGLAPSDSSIDGIIASCESYLIDPENNFLTETFETRLAELESSVPLTQEEKDGCRMRHAAAIRDHFIPAYQLLIDGMNSLKGKGIQDGGLCGLKDGRQYYEYLVKSGPGLSYSIPELKKALAEKMEKDLETLGRLFEENPSPDVMDAAFSLADPQMILEDLKQQMTGRFPEIPDCTYEIRYVPQYLEETLSPAFYLTAPADNLNRNIIYINNGYSDSTDSLYTTLAHEGFPGHLYQTVYSRFHAESPLAAILSCSGANEGWATYVENLACQFDNGLPEGAGQYRACLRSFSLCAYGLLDIGIHYDGWSKEQAAQFIQTWFQAEESVTDEIWQTILDAPANYLEYAGGYVELMEMREEAEQRLGDDFSEKEFHTFYLDLGPVPFSVARKYFSLWLSQHPGA</sequence>
<keyword evidence="1" id="KW-1133">Transmembrane helix</keyword>
<feature type="transmembrane region" description="Helical" evidence="1">
    <location>
        <begin position="19"/>
        <end position="36"/>
    </location>
</feature>
<keyword evidence="1" id="KW-0472">Membrane</keyword>
<dbReference type="Pfam" id="PF05960">
    <property type="entry name" value="DUF885"/>
    <property type="match status" value="1"/>
</dbReference>
<evidence type="ECO:0000313" key="2">
    <source>
        <dbReference type="EMBL" id="HIR06276.1"/>
    </source>
</evidence>
<accession>A0A9D1A560</accession>
<keyword evidence="1" id="KW-0812">Transmembrane</keyword>
<reference evidence="2" key="2">
    <citation type="journal article" date="2021" name="PeerJ">
        <title>Extensive microbial diversity within the chicken gut microbiome revealed by metagenomics and culture.</title>
        <authorList>
            <person name="Gilroy R."/>
            <person name="Ravi A."/>
            <person name="Getino M."/>
            <person name="Pursley I."/>
            <person name="Horton D.L."/>
            <person name="Alikhan N.F."/>
            <person name="Baker D."/>
            <person name="Gharbi K."/>
            <person name="Hall N."/>
            <person name="Watson M."/>
            <person name="Adriaenssens E.M."/>
            <person name="Foster-Nyarko E."/>
            <person name="Jarju S."/>
            <person name="Secka A."/>
            <person name="Antonio M."/>
            <person name="Oren A."/>
            <person name="Chaudhuri R.R."/>
            <person name="La Ragione R."/>
            <person name="Hildebrand F."/>
            <person name="Pallen M.J."/>
        </authorList>
    </citation>
    <scope>NUCLEOTIDE SEQUENCE</scope>
    <source>
        <strain evidence="2">CHK180-2868</strain>
    </source>
</reference>
<dbReference type="AlphaFoldDB" id="A0A9D1A560"/>
<organism evidence="2 3">
    <name type="scientific">Candidatus Copromonas faecavium</name>
    <name type="common">nom. illeg.</name>
    <dbReference type="NCBI Taxonomy" id="2840740"/>
    <lineage>
        <taxon>Bacteria</taxon>
        <taxon>Bacillati</taxon>
        <taxon>Bacillota</taxon>
        <taxon>Clostridia</taxon>
        <taxon>Lachnospirales</taxon>
        <taxon>Lachnospiraceae</taxon>
        <taxon>Candidatus Copromonas (nom. illeg.)</taxon>
    </lineage>
</organism>